<dbReference type="InterPro" id="IPR004358">
    <property type="entry name" value="Sig_transdc_His_kin-like_C"/>
</dbReference>
<organism evidence="10 11">
    <name type="scientific">Caulobacter hibisci</name>
    <dbReference type="NCBI Taxonomy" id="2035993"/>
    <lineage>
        <taxon>Bacteria</taxon>
        <taxon>Pseudomonadati</taxon>
        <taxon>Pseudomonadota</taxon>
        <taxon>Alphaproteobacteria</taxon>
        <taxon>Caulobacterales</taxon>
        <taxon>Caulobacteraceae</taxon>
        <taxon>Caulobacter</taxon>
    </lineage>
</organism>
<dbReference type="PROSITE" id="PS50113">
    <property type="entry name" value="PAC"/>
    <property type="match status" value="1"/>
</dbReference>
<dbReference type="SUPFAM" id="SSF52172">
    <property type="entry name" value="CheY-like"/>
    <property type="match status" value="1"/>
</dbReference>
<keyword evidence="3 4" id="KW-0597">Phosphoprotein</keyword>
<evidence type="ECO:0000259" key="6">
    <source>
        <dbReference type="PROSITE" id="PS50109"/>
    </source>
</evidence>
<evidence type="ECO:0000256" key="4">
    <source>
        <dbReference type="PROSITE-ProRule" id="PRU00169"/>
    </source>
</evidence>
<evidence type="ECO:0000313" key="11">
    <source>
        <dbReference type="Proteomes" id="UP000639859"/>
    </source>
</evidence>
<evidence type="ECO:0000259" key="7">
    <source>
        <dbReference type="PROSITE" id="PS50110"/>
    </source>
</evidence>
<dbReference type="InterPro" id="IPR035965">
    <property type="entry name" value="PAS-like_dom_sf"/>
</dbReference>
<dbReference type="InterPro" id="IPR003594">
    <property type="entry name" value="HATPase_dom"/>
</dbReference>
<sequence length="616" mass="66719">MTATVGRRLDRLDEPDKGPGVAHWEGAAKLVGDGPLSPEDHDRNPRRDVEGGGQSSGVPAAGTLDSGAPEPLGSRGLRHWRESTITEPGLESRGNVFFAAVEMTRMPMILTDPNVPDNPIVFANKAFLDLTGYEEAEVVGRNCRFLQGAMTDREAVAEMRQSIAKAEAVALEIINYKRDGTPFWNAVFIGPVYDTSGKLLYFFASQLDVSRRRNSEQAQRQSQKMEAIGQLTAGLAHDFNNLLQVVNGNLELLASRPPDERSVRYVEAARSAAERGAKLTRQLLAFARKTRLEPQAVDISALITEFGEIIESTLGSQVELQLSLRRRLPAVMLDADNFEMALLNIVINARDAMPKGGLVTITTSALHLNGDAEARNLPSGDYVAVEVRDEGEGMPAYVVERATEPFFTTKGVGKGTGLGLAMAHGFVQQSRGRLEIDSAPGQGATIRMLFPVARDVAKIPPAASDPALTTSTAATPVSARILVVEDNLEVLELAREILTGVGYQVTTATSGDEGLAVFEASPRAFDLLFSDLVMPGGMNGISLAAEIQRRRPELPVLLTTGYNEELVIDGPSRPAMDVIGKPYRRTELIDRVRQALERRGQDKPRRNASEFGAAEA</sequence>
<feature type="compositionally biased region" description="Basic and acidic residues" evidence="5">
    <location>
        <begin position="597"/>
        <end position="608"/>
    </location>
</feature>
<dbReference type="SMART" id="SM00387">
    <property type="entry name" value="HATPase_c"/>
    <property type="match status" value="1"/>
</dbReference>
<feature type="domain" description="PAS" evidence="8">
    <location>
        <begin position="93"/>
        <end position="142"/>
    </location>
</feature>
<dbReference type="Pfam" id="PF00072">
    <property type="entry name" value="Response_reg"/>
    <property type="match status" value="1"/>
</dbReference>
<dbReference type="SMART" id="SM00448">
    <property type="entry name" value="REC"/>
    <property type="match status" value="1"/>
</dbReference>
<dbReference type="Pfam" id="PF00512">
    <property type="entry name" value="HisKA"/>
    <property type="match status" value="1"/>
</dbReference>
<feature type="compositionally biased region" description="Basic and acidic residues" evidence="5">
    <location>
        <begin position="38"/>
        <end position="50"/>
    </location>
</feature>
<feature type="domain" description="PAC" evidence="9">
    <location>
        <begin position="167"/>
        <end position="221"/>
    </location>
</feature>
<dbReference type="PRINTS" id="PR00344">
    <property type="entry name" value="BCTRLSENSOR"/>
</dbReference>
<dbReference type="Pfam" id="PF02518">
    <property type="entry name" value="HATPase_c"/>
    <property type="match status" value="1"/>
</dbReference>
<feature type="modified residue" description="4-aspartylphosphate" evidence="4">
    <location>
        <position position="531"/>
    </location>
</feature>
<dbReference type="Proteomes" id="UP000639859">
    <property type="component" value="Unassembled WGS sequence"/>
</dbReference>
<dbReference type="SMART" id="SM00388">
    <property type="entry name" value="HisKA"/>
    <property type="match status" value="1"/>
</dbReference>
<evidence type="ECO:0000256" key="1">
    <source>
        <dbReference type="ARBA" id="ARBA00000085"/>
    </source>
</evidence>
<dbReference type="PANTHER" id="PTHR43065:SF42">
    <property type="entry name" value="TWO-COMPONENT SENSOR PPRA"/>
    <property type="match status" value="1"/>
</dbReference>
<dbReference type="InterPro" id="IPR001789">
    <property type="entry name" value="Sig_transdc_resp-reg_receiver"/>
</dbReference>
<evidence type="ECO:0000259" key="9">
    <source>
        <dbReference type="PROSITE" id="PS50113"/>
    </source>
</evidence>
<dbReference type="PROSITE" id="PS50109">
    <property type="entry name" value="HIS_KIN"/>
    <property type="match status" value="1"/>
</dbReference>
<evidence type="ECO:0000256" key="3">
    <source>
        <dbReference type="ARBA" id="ARBA00022553"/>
    </source>
</evidence>
<dbReference type="EC" id="2.7.13.3" evidence="2"/>
<feature type="compositionally biased region" description="Basic and acidic residues" evidence="5">
    <location>
        <begin position="7"/>
        <end position="17"/>
    </location>
</feature>
<feature type="region of interest" description="Disordered" evidence="5">
    <location>
        <begin position="1"/>
        <end position="78"/>
    </location>
</feature>
<evidence type="ECO:0000313" key="10">
    <source>
        <dbReference type="EMBL" id="MBI1684240.1"/>
    </source>
</evidence>
<comment type="catalytic activity">
    <reaction evidence="1">
        <text>ATP + protein L-histidine = ADP + protein N-phospho-L-histidine.</text>
        <dbReference type="EC" id="2.7.13.3"/>
    </reaction>
</comment>
<comment type="caution">
    <text evidence="10">The sequence shown here is derived from an EMBL/GenBank/DDBJ whole genome shotgun (WGS) entry which is preliminary data.</text>
</comment>
<name>A0ABS0SZE3_9CAUL</name>
<reference evidence="10 11" key="1">
    <citation type="submission" date="2020-11" db="EMBL/GenBank/DDBJ databases">
        <title>genome sequence of strain KACC 18849.</title>
        <authorList>
            <person name="Gao J."/>
            <person name="Zhang X."/>
        </authorList>
    </citation>
    <scope>NUCLEOTIDE SEQUENCE [LARGE SCALE GENOMIC DNA]</scope>
    <source>
        <strain evidence="10 11">KACC 18849</strain>
    </source>
</reference>
<dbReference type="CDD" id="cd00130">
    <property type="entry name" value="PAS"/>
    <property type="match status" value="1"/>
</dbReference>
<feature type="domain" description="Response regulatory" evidence="7">
    <location>
        <begin position="480"/>
        <end position="596"/>
    </location>
</feature>
<dbReference type="CDD" id="cd00082">
    <property type="entry name" value="HisKA"/>
    <property type="match status" value="1"/>
</dbReference>
<dbReference type="InterPro" id="IPR001610">
    <property type="entry name" value="PAC"/>
</dbReference>
<dbReference type="EMBL" id="JADWOX010000006">
    <property type="protein sequence ID" value="MBI1684240.1"/>
    <property type="molecule type" value="Genomic_DNA"/>
</dbReference>
<dbReference type="SUPFAM" id="SSF47384">
    <property type="entry name" value="Homodimeric domain of signal transducing histidine kinase"/>
    <property type="match status" value="1"/>
</dbReference>
<keyword evidence="11" id="KW-1185">Reference proteome</keyword>
<dbReference type="InterPro" id="IPR036890">
    <property type="entry name" value="HATPase_C_sf"/>
</dbReference>
<dbReference type="InterPro" id="IPR000700">
    <property type="entry name" value="PAS-assoc_C"/>
</dbReference>
<dbReference type="PROSITE" id="PS50110">
    <property type="entry name" value="RESPONSE_REGULATORY"/>
    <property type="match status" value="1"/>
</dbReference>
<dbReference type="Gene3D" id="3.30.565.10">
    <property type="entry name" value="Histidine kinase-like ATPase, C-terminal domain"/>
    <property type="match status" value="1"/>
</dbReference>
<gene>
    <name evidence="10" type="ORF">I4Q42_11235</name>
</gene>
<dbReference type="InterPro" id="IPR036097">
    <property type="entry name" value="HisK_dim/P_sf"/>
</dbReference>
<feature type="region of interest" description="Disordered" evidence="5">
    <location>
        <begin position="597"/>
        <end position="616"/>
    </location>
</feature>
<dbReference type="InterPro" id="IPR011006">
    <property type="entry name" value="CheY-like_superfamily"/>
</dbReference>
<dbReference type="SUPFAM" id="SSF55785">
    <property type="entry name" value="PYP-like sensor domain (PAS domain)"/>
    <property type="match status" value="1"/>
</dbReference>
<dbReference type="SMART" id="SM00086">
    <property type="entry name" value="PAC"/>
    <property type="match status" value="1"/>
</dbReference>
<feature type="domain" description="Histidine kinase" evidence="6">
    <location>
        <begin position="234"/>
        <end position="454"/>
    </location>
</feature>
<evidence type="ECO:0000256" key="2">
    <source>
        <dbReference type="ARBA" id="ARBA00012438"/>
    </source>
</evidence>
<dbReference type="Gene3D" id="3.40.50.2300">
    <property type="match status" value="1"/>
</dbReference>
<protein>
    <recommendedName>
        <fullName evidence="2">histidine kinase</fullName>
        <ecNumber evidence="2">2.7.13.3</ecNumber>
    </recommendedName>
</protein>
<dbReference type="PANTHER" id="PTHR43065">
    <property type="entry name" value="SENSOR HISTIDINE KINASE"/>
    <property type="match status" value="1"/>
</dbReference>
<dbReference type="Gene3D" id="1.10.287.130">
    <property type="match status" value="1"/>
</dbReference>
<evidence type="ECO:0000256" key="5">
    <source>
        <dbReference type="SAM" id="MobiDB-lite"/>
    </source>
</evidence>
<proteinExistence type="predicted"/>
<dbReference type="Gene3D" id="3.30.450.20">
    <property type="entry name" value="PAS domain"/>
    <property type="match status" value="1"/>
</dbReference>
<dbReference type="Pfam" id="PF13426">
    <property type="entry name" value="PAS_9"/>
    <property type="match status" value="1"/>
</dbReference>
<dbReference type="PROSITE" id="PS50112">
    <property type="entry name" value="PAS"/>
    <property type="match status" value="1"/>
</dbReference>
<dbReference type="NCBIfam" id="TIGR00229">
    <property type="entry name" value="sensory_box"/>
    <property type="match status" value="1"/>
</dbReference>
<dbReference type="SUPFAM" id="SSF55874">
    <property type="entry name" value="ATPase domain of HSP90 chaperone/DNA topoisomerase II/histidine kinase"/>
    <property type="match status" value="1"/>
</dbReference>
<dbReference type="InterPro" id="IPR000014">
    <property type="entry name" value="PAS"/>
</dbReference>
<accession>A0ABS0SZE3</accession>
<dbReference type="InterPro" id="IPR003661">
    <property type="entry name" value="HisK_dim/P_dom"/>
</dbReference>
<dbReference type="InterPro" id="IPR005467">
    <property type="entry name" value="His_kinase_dom"/>
</dbReference>
<dbReference type="NCBIfam" id="NF010076">
    <property type="entry name" value="PRK13557.1"/>
    <property type="match status" value="1"/>
</dbReference>
<evidence type="ECO:0000259" key="8">
    <source>
        <dbReference type="PROSITE" id="PS50112"/>
    </source>
</evidence>